<reference evidence="2" key="2">
    <citation type="submission" date="2009-12" db="EMBL/GenBank/DDBJ databases">
        <authorList>
            <person name="Summers A.O."/>
            <person name="Shearer J."/>
            <person name="Wireman J."/>
        </authorList>
    </citation>
    <scope>NUCLEOTIDE SEQUENCE</scope>
    <source>
        <strain evidence="2">SK933</strain>
        <plasmid evidence="2">SAP105B</plasmid>
    </source>
</reference>
<evidence type="ECO:0000256" key="1">
    <source>
        <dbReference type="SAM" id="Phobius"/>
    </source>
</evidence>
<name>D2JC52_STAEP</name>
<proteinExistence type="predicted"/>
<dbReference type="EC" id="2.7.7.7" evidence="2"/>
<keyword evidence="1" id="KW-1133">Transmembrane helix</keyword>
<reference evidence="2" key="1">
    <citation type="submission" date="2009-08" db="EMBL/GenBank/DDBJ databases">
        <authorList>
            <person name="Gill J."/>
            <person name="Borman J."/>
            <person name="Shetty J."/>
            <person name="Hostetler J."/>
            <person name="Durkin S."/>
            <person name="Montgomery B."/>
        </authorList>
    </citation>
    <scope>NUCLEOTIDE SEQUENCE</scope>
    <source>
        <strain evidence="2">SK933</strain>
        <plasmid evidence="2">SAP105B</plasmid>
    </source>
</reference>
<keyword evidence="2" id="KW-0548">Nucleotidyltransferase</keyword>
<feature type="transmembrane region" description="Helical" evidence="1">
    <location>
        <begin position="120"/>
        <end position="138"/>
    </location>
</feature>
<evidence type="ECO:0000313" key="2">
    <source>
        <dbReference type="EMBL" id="ADA80176.1"/>
    </source>
</evidence>
<feature type="transmembrane region" description="Helical" evidence="1">
    <location>
        <begin position="96"/>
        <end position="114"/>
    </location>
</feature>
<dbReference type="RefSeq" id="WP_015740115.1">
    <property type="nucleotide sequence ID" value="NC_013378.1"/>
</dbReference>
<keyword evidence="1" id="KW-0472">Membrane</keyword>
<geneLocation type="plasmid" evidence="2">
    <name>SAP105B</name>
</geneLocation>
<accession>D2JC52</accession>
<keyword evidence="2" id="KW-0614">Plasmid</keyword>
<keyword evidence="1" id="KW-0812">Transmembrane</keyword>
<organism evidence="2">
    <name type="scientific">Staphylococcus epidermidis</name>
    <dbReference type="NCBI Taxonomy" id="1282"/>
    <lineage>
        <taxon>Bacteria</taxon>
        <taxon>Bacillati</taxon>
        <taxon>Bacillota</taxon>
        <taxon>Bacilli</taxon>
        <taxon>Bacillales</taxon>
        <taxon>Staphylococcaceae</taxon>
        <taxon>Staphylococcus</taxon>
    </lineage>
</organism>
<dbReference type="GO" id="GO:0003887">
    <property type="term" value="F:DNA-directed DNA polymerase activity"/>
    <property type="evidence" value="ECO:0007669"/>
    <property type="project" value="UniProtKB-EC"/>
</dbReference>
<protein>
    <submittedName>
        <fullName evidence="2">DNA polymerase III delta subunit</fullName>
        <ecNumber evidence="2">2.7.7.7</ecNumber>
    </submittedName>
</protein>
<keyword evidence="2" id="KW-0808">Transferase</keyword>
<gene>
    <name evidence="2" type="ORF">SAP105B_012</name>
</gene>
<sequence length="139" mass="16443">MVSYIFYFATEPFKATRTYSHDIFDDLEQRYMESVLIRGLIQGYSINYLPVQQLREVLEKDFVNTKEFEEIQNIYDQYLLVINNKRQHKINQKVKMSNFIVFILTCLSIINVLSPFITNKVWLASITTFCIPILTSVII</sequence>
<dbReference type="AlphaFoldDB" id="D2JC52"/>
<dbReference type="EMBL" id="GQ900453">
    <property type="protein sequence ID" value="ADA80176.1"/>
    <property type="molecule type" value="Genomic_DNA"/>
</dbReference>